<evidence type="ECO:0008006" key="3">
    <source>
        <dbReference type="Google" id="ProtNLM"/>
    </source>
</evidence>
<gene>
    <name evidence="1" type="ORF">CE91St30_22640</name>
</gene>
<name>A0ABM7WKM8_9ACTN</name>
<dbReference type="EMBL" id="AP025564">
    <property type="protein sequence ID" value="BDE96931.1"/>
    <property type="molecule type" value="Genomic_DNA"/>
</dbReference>
<keyword evidence="2" id="KW-1185">Reference proteome</keyword>
<dbReference type="RefSeq" id="WP_102377613.1">
    <property type="nucleotide sequence ID" value="NZ_AP025564.1"/>
</dbReference>
<accession>A0ABM7WKM8</accession>
<protein>
    <recommendedName>
        <fullName evidence="3">XRE family transcriptional regulator</fullName>
    </recommendedName>
</protein>
<evidence type="ECO:0000313" key="2">
    <source>
        <dbReference type="Proteomes" id="UP001320544"/>
    </source>
</evidence>
<reference evidence="1 2" key="1">
    <citation type="submission" date="2022-01" db="EMBL/GenBank/DDBJ databases">
        <title>Novel bile acid biosynthetic pathways are enriched in the microbiome of centenarians.</title>
        <authorList>
            <person name="Sato Y."/>
            <person name="Atarashi K."/>
            <person name="Plichta R.D."/>
            <person name="Arai Y."/>
            <person name="Sasajima S."/>
            <person name="Kearney M.S."/>
            <person name="Suda W."/>
            <person name="Takeshita K."/>
            <person name="Sasaki T."/>
            <person name="Okamoto S."/>
            <person name="Skelly N.A."/>
            <person name="Okamura Y."/>
            <person name="Vlamakis H."/>
            <person name="Li Y."/>
            <person name="Tanoue T."/>
            <person name="Takei H."/>
            <person name="Nittono H."/>
            <person name="Narushima S."/>
            <person name="Irie J."/>
            <person name="Itoh H."/>
            <person name="Moriya K."/>
            <person name="Sugiura Y."/>
            <person name="Suematsu M."/>
            <person name="Moritoki N."/>
            <person name="Shibata S."/>
            <person name="Littman R.D."/>
            <person name="Fischbach A.M."/>
            <person name="Uwamino Y."/>
            <person name="Inoue T."/>
            <person name="Honda A."/>
            <person name="Hattori M."/>
            <person name="Murai T."/>
            <person name="Xavier J.R."/>
            <person name="Hirose N."/>
            <person name="Honda K."/>
        </authorList>
    </citation>
    <scope>NUCLEOTIDE SEQUENCE [LARGE SCALE GENOMIC DNA]</scope>
    <source>
        <strain evidence="1 2">CE91-St30</strain>
    </source>
</reference>
<sequence length="148" mass="17009">MEYNMGPGRRDRALEHRYETAEKEAKKIAKSLNSEPHPTFDEFETAIRSYIRIRMLLEPEDELPDSLNVLGQMNLSRALGVSIPELSSIDMEAKCGGTSAVMTKKILLIMALNRDLDIYLTPEEAAETTKLSMLVERLYRLYERSRNR</sequence>
<organism evidence="1 2">
    <name type="scientific">Raoultibacter timonensis</name>
    <dbReference type="NCBI Taxonomy" id="1907662"/>
    <lineage>
        <taxon>Bacteria</taxon>
        <taxon>Bacillati</taxon>
        <taxon>Actinomycetota</taxon>
        <taxon>Coriobacteriia</taxon>
        <taxon>Eggerthellales</taxon>
        <taxon>Eggerthellaceae</taxon>
        <taxon>Raoultibacter</taxon>
    </lineage>
</organism>
<evidence type="ECO:0000313" key="1">
    <source>
        <dbReference type="EMBL" id="BDE96931.1"/>
    </source>
</evidence>
<proteinExistence type="predicted"/>
<dbReference type="Proteomes" id="UP001320544">
    <property type="component" value="Chromosome"/>
</dbReference>